<keyword evidence="2" id="KW-0963">Cytoplasm</keyword>
<dbReference type="RefSeq" id="WP_058919094.1">
    <property type="nucleotide sequence ID" value="NZ_JBHSQC010000015.1"/>
</dbReference>
<evidence type="ECO:0000256" key="4">
    <source>
        <dbReference type="ARBA" id="ARBA00023012"/>
    </source>
</evidence>
<dbReference type="Gene3D" id="3.40.50.2300">
    <property type="match status" value="1"/>
</dbReference>
<dbReference type="EMBL" id="JBHUFF010000008">
    <property type="protein sequence ID" value="MFD1798682.1"/>
    <property type="molecule type" value="Genomic_DNA"/>
</dbReference>
<dbReference type="Gene3D" id="1.10.10.60">
    <property type="entry name" value="Homeodomain-like"/>
    <property type="match status" value="2"/>
</dbReference>
<dbReference type="InterPro" id="IPR009057">
    <property type="entry name" value="Homeodomain-like_sf"/>
</dbReference>
<evidence type="ECO:0000256" key="3">
    <source>
        <dbReference type="ARBA" id="ARBA00022553"/>
    </source>
</evidence>
<dbReference type="InterPro" id="IPR011006">
    <property type="entry name" value="CheY-like_superfamily"/>
</dbReference>
<keyword evidence="5" id="KW-0805">Transcription regulation</keyword>
<protein>
    <submittedName>
        <fullName evidence="11">Response regulator</fullName>
    </submittedName>
</protein>
<evidence type="ECO:0000256" key="7">
    <source>
        <dbReference type="ARBA" id="ARBA00023163"/>
    </source>
</evidence>
<reference evidence="12" key="1">
    <citation type="journal article" date="2019" name="Int. J. Syst. Evol. Microbiol.">
        <title>The Global Catalogue of Microorganisms (GCM) 10K type strain sequencing project: providing services to taxonomists for standard genome sequencing and annotation.</title>
        <authorList>
            <consortium name="The Broad Institute Genomics Platform"/>
            <consortium name="The Broad Institute Genome Sequencing Center for Infectious Disease"/>
            <person name="Wu L."/>
            <person name="Ma J."/>
        </authorList>
    </citation>
    <scope>NUCLEOTIDE SEQUENCE [LARGE SCALE GENOMIC DNA]</scope>
    <source>
        <strain evidence="12">KCTC 42143</strain>
    </source>
</reference>
<feature type="domain" description="Response regulatory" evidence="10">
    <location>
        <begin position="3"/>
        <end position="120"/>
    </location>
</feature>
<keyword evidence="3 8" id="KW-0597">Phosphoprotein</keyword>
<sequence length="547" mass="63168">MYSIMLVDDEQDIRQSIIELVQWEKMGFQIIGEASNGEEALEVMESNVPDILITDIKMPIMDGIELSKRVRDENPSVKIVFLSGYEDFEYAVSGIKLTILEYLLKPVSISDLENMLRKVRRKLDEEKRSANDLVTIEKDFLKKFDVSKMSFLISLITDNYSDVSESEFKKLLQTYQLNLTGERQVLLNITIDKSSFSKSTIGNQNLELTKFSLTNTVRKIVDKYVQSEVFTFTSNSVVILSDTKENIEMYTDILVKEINESVQKIFGFSIGIGVSEEYVRISDTKRAFQSSVSALNYQTALGGDKGIYISDIETVQQNEIVFDEVNEAKLVSLIKIGSKDELETFIDHLFQRFYSGMNSQEHLKIFLMELYVSVLKAYKTTISKYDSDMLQQVEVISEIHHYQDNQVIKEWFKNFCLSTIAIIQEQRKKKTDSLAKQSYDYLAEHYSDPSLSLKQVSKQMLISPSYFSSLFKKENGLSFTDALVKIRMEKAKEHLLTTDHKIFEIAIDSGYTDQHYFSYCFKKYFGESPNKIRETFKKNKLLVETKS</sequence>
<dbReference type="Pfam" id="PF12833">
    <property type="entry name" value="HTH_18"/>
    <property type="match status" value="1"/>
</dbReference>
<gene>
    <name evidence="11" type="ORF">ACFSBK_02255</name>
</gene>
<dbReference type="SMART" id="SM00342">
    <property type="entry name" value="HTH_ARAC"/>
    <property type="match status" value="1"/>
</dbReference>
<comment type="caution">
    <text evidence="11">The sequence shown here is derived from an EMBL/GenBank/DDBJ whole genome shotgun (WGS) entry which is preliminary data.</text>
</comment>
<keyword evidence="6" id="KW-0238">DNA-binding</keyword>
<evidence type="ECO:0000259" key="10">
    <source>
        <dbReference type="PROSITE" id="PS50110"/>
    </source>
</evidence>
<evidence type="ECO:0000256" key="6">
    <source>
        <dbReference type="ARBA" id="ARBA00023125"/>
    </source>
</evidence>
<feature type="domain" description="HTH araC/xylS-type" evidence="9">
    <location>
        <begin position="436"/>
        <end position="535"/>
    </location>
</feature>
<dbReference type="SMART" id="SM00448">
    <property type="entry name" value="REC"/>
    <property type="match status" value="1"/>
</dbReference>
<organism evidence="11 12">
    <name type="scientific">Carnobacterium antarcticum</name>
    <dbReference type="NCBI Taxonomy" id="2126436"/>
    <lineage>
        <taxon>Bacteria</taxon>
        <taxon>Bacillati</taxon>
        <taxon>Bacillota</taxon>
        <taxon>Bacilli</taxon>
        <taxon>Lactobacillales</taxon>
        <taxon>Carnobacteriaceae</taxon>
        <taxon>Carnobacterium</taxon>
    </lineage>
</organism>
<proteinExistence type="predicted"/>
<dbReference type="PROSITE" id="PS01124">
    <property type="entry name" value="HTH_ARAC_FAMILY_2"/>
    <property type="match status" value="1"/>
</dbReference>
<dbReference type="CDD" id="cd17536">
    <property type="entry name" value="REC_YesN-like"/>
    <property type="match status" value="1"/>
</dbReference>
<accession>A0ABW4NP63</accession>
<dbReference type="SUPFAM" id="SSF46689">
    <property type="entry name" value="Homeodomain-like"/>
    <property type="match status" value="1"/>
</dbReference>
<dbReference type="InterPro" id="IPR018062">
    <property type="entry name" value="HTH_AraC-typ_CS"/>
</dbReference>
<dbReference type="PANTHER" id="PTHR42713:SF3">
    <property type="entry name" value="TRANSCRIPTIONAL REGULATORY PROTEIN HPTR"/>
    <property type="match status" value="1"/>
</dbReference>
<feature type="modified residue" description="4-aspartylphosphate" evidence="8">
    <location>
        <position position="55"/>
    </location>
</feature>
<dbReference type="InterPro" id="IPR001789">
    <property type="entry name" value="Sig_transdc_resp-reg_receiver"/>
</dbReference>
<evidence type="ECO:0000313" key="12">
    <source>
        <dbReference type="Proteomes" id="UP001597285"/>
    </source>
</evidence>
<comment type="subcellular location">
    <subcellularLocation>
        <location evidence="1">Cytoplasm</location>
    </subcellularLocation>
</comment>
<evidence type="ECO:0000259" key="9">
    <source>
        <dbReference type="PROSITE" id="PS01124"/>
    </source>
</evidence>
<evidence type="ECO:0000256" key="2">
    <source>
        <dbReference type="ARBA" id="ARBA00022490"/>
    </source>
</evidence>
<dbReference type="InterPro" id="IPR051552">
    <property type="entry name" value="HptR"/>
</dbReference>
<evidence type="ECO:0000256" key="5">
    <source>
        <dbReference type="ARBA" id="ARBA00023015"/>
    </source>
</evidence>
<dbReference type="SUPFAM" id="SSF52172">
    <property type="entry name" value="CheY-like"/>
    <property type="match status" value="1"/>
</dbReference>
<dbReference type="InterPro" id="IPR018060">
    <property type="entry name" value="HTH_AraC"/>
</dbReference>
<dbReference type="PRINTS" id="PR00032">
    <property type="entry name" value="HTHARAC"/>
</dbReference>
<name>A0ABW4NP63_9LACT</name>
<dbReference type="Proteomes" id="UP001597285">
    <property type="component" value="Unassembled WGS sequence"/>
</dbReference>
<dbReference type="PROSITE" id="PS00041">
    <property type="entry name" value="HTH_ARAC_FAMILY_1"/>
    <property type="match status" value="1"/>
</dbReference>
<evidence type="ECO:0000256" key="8">
    <source>
        <dbReference type="PROSITE-ProRule" id="PRU00169"/>
    </source>
</evidence>
<evidence type="ECO:0000256" key="1">
    <source>
        <dbReference type="ARBA" id="ARBA00004496"/>
    </source>
</evidence>
<evidence type="ECO:0000313" key="11">
    <source>
        <dbReference type="EMBL" id="MFD1798682.1"/>
    </source>
</evidence>
<keyword evidence="7" id="KW-0804">Transcription</keyword>
<keyword evidence="12" id="KW-1185">Reference proteome</keyword>
<dbReference type="PROSITE" id="PS50110">
    <property type="entry name" value="RESPONSE_REGULATORY"/>
    <property type="match status" value="1"/>
</dbReference>
<dbReference type="Pfam" id="PF00072">
    <property type="entry name" value="Response_reg"/>
    <property type="match status" value="1"/>
</dbReference>
<dbReference type="PANTHER" id="PTHR42713">
    <property type="entry name" value="HISTIDINE KINASE-RELATED"/>
    <property type="match status" value="1"/>
</dbReference>
<dbReference type="InterPro" id="IPR020449">
    <property type="entry name" value="Tscrpt_reg_AraC-type_HTH"/>
</dbReference>
<keyword evidence="4" id="KW-0902">Two-component regulatory system</keyword>